<dbReference type="EMBL" id="FMZE01000010">
    <property type="protein sequence ID" value="SDD62298.1"/>
    <property type="molecule type" value="Genomic_DNA"/>
</dbReference>
<accession>A0A222VS27</accession>
<evidence type="ECO:0000313" key="1">
    <source>
        <dbReference type="EMBL" id="SDD62298.1"/>
    </source>
</evidence>
<sequence length="290" mass="32797">MSSEANPFEIPDSASSLAGARFFEQHARDLSWIVGYEFLAREMESFTQMIASAIRDSKASSHLEEIKYSEASSLAAVSIEHRGSVARKVAAQSYRTAIEALLCRYVDNFLCYVCDLIALILREQPSALVESDATISLRDVFAHDDLPSLQVWLIEKKINELSFQGFIRIAEYCAKRFDLELIPSLSTRKDISICIASRNLIVHRRGIIDDRFMKAAEVDLGKVGQRLSIDGIVWDRMLPSLLLAVHDIDDRAARKFKLQSAFVLRGDEVSKMQADFLSQIAETVMRWRTK</sequence>
<dbReference type="STRING" id="530584.SAMN05421630_110246"/>
<dbReference type="Proteomes" id="UP000199494">
    <property type="component" value="Unassembled WGS sequence"/>
</dbReference>
<dbReference type="AlphaFoldDB" id="A0A222VS27"/>
<protein>
    <submittedName>
        <fullName evidence="1">Uncharacterized protein</fullName>
    </submittedName>
</protein>
<evidence type="ECO:0000313" key="2">
    <source>
        <dbReference type="Proteomes" id="UP000199494"/>
    </source>
</evidence>
<name>A0A222VS27_9PSEU</name>
<dbReference type="KEGG" id="pmad:BAY61_18430"/>
<dbReference type="OrthoDB" id="4221710at2"/>
<reference evidence="1 2" key="1">
    <citation type="submission" date="2016-10" db="EMBL/GenBank/DDBJ databases">
        <authorList>
            <person name="de Groot N.N."/>
        </authorList>
    </citation>
    <scope>NUCLEOTIDE SEQUENCE [LARGE SCALE GENOMIC DNA]</scope>
    <source>
        <strain evidence="1 2">CGMCC 4.5506</strain>
    </source>
</reference>
<gene>
    <name evidence="1" type="ORF">SAMN05421630_110246</name>
</gene>
<dbReference type="RefSeq" id="WP_091808883.1">
    <property type="nucleotide sequence ID" value="NZ_CP016353.1"/>
</dbReference>
<organism evidence="1 2">
    <name type="scientific">Prauserella marina</name>
    <dbReference type="NCBI Taxonomy" id="530584"/>
    <lineage>
        <taxon>Bacteria</taxon>
        <taxon>Bacillati</taxon>
        <taxon>Actinomycetota</taxon>
        <taxon>Actinomycetes</taxon>
        <taxon>Pseudonocardiales</taxon>
        <taxon>Pseudonocardiaceae</taxon>
        <taxon>Prauserella</taxon>
    </lineage>
</organism>
<proteinExistence type="predicted"/>
<keyword evidence="2" id="KW-1185">Reference proteome</keyword>